<proteinExistence type="predicted"/>
<organism evidence="1 2">
    <name type="scientific">Ameca splendens</name>
    <dbReference type="NCBI Taxonomy" id="208324"/>
    <lineage>
        <taxon>Eukaryota</taxon>
        <taxon>Metazoa</taxon>
        <taxon>Chordata</taxon>
        <taxon>Craniata</taxon>
        <taxon>Vertebrata</taxon>
        <taxon>Euteleostomi</taxon>
        <taxon>Actinopterygii</taxon>
        <taxon>Neopterygii</taxon>
        <taxon>Teleostei</taxon>
        <taxon>Neoteleostei</taxon>
        <taxon>Acanthomorphata</taxon>
        <taxon>Ovalentaria</taxon>
        <taxon>Atherinomorphae</taxon>
        <taxon>Cyprinodontiformes</taxon>
        <taxon>Goodeidae</taxon>
        <taxon>Ameca</taxon>
    </lineage>
</organism>
<evidence type="ECO:0000313" key="2">
    <source>
        <dbReference type="Proteomes" id="UP001469553"/>
    </source>
</evidence>
<dbReference type="Proteomes" id="UP001469553">
    <property type="component" value="Unassembled WGS sequence"/>
</dbReference>
<keyword evidence="2" id="KW-1185">Reference proteome</keyword>
<reference evidence="1 2" key="1">
    <citation type="submission" date="2021-06" db="EMBL/GenBank/DDBJ databases">
        <authorList>
            <person name="Palmer J.M."/>
        </authorList>
    </citation>
    <scope>NUCLEOTIDE SEQUENCE [LARGE SCALE GENOMIC DNA]</scope>
    <source>
        <strain evidence="1 2">AS_MEX2019</strain>
        <tissue evidence="1">Muscle</tissue>
    </source>
</reference>
<gene>
    <name evidence="1" type="ORF">AMECASPLE_018148</name>
</gene>
<sequence length="140" mass="15571">MVTGIDDCLLHPIINVKSLKDGCPYNVCTFNLHSHLTEFIVPQEISSRFYFVSLQAKRSTKDLEVFKVNVSVYTLFGAFLSHNKPLCDPASKLLVLSFTLCSHFSFYSGAQSHTSGRGISFSLFLGAVIIFQQRAIAFLA</sequence>
<protein>
    <submittedName>
        <fullName evidence="1">Uncharacterized protein</fullName>
    </submittedName>
</protein>
<accession>A0ABV0ZZU8</accession>
<comment type="caution">
    <text evidence="1">The sequence shown here is derived from an EMBL/GenBank/DDBJ whole genome shotgun (WGS) entry which is preliminary data.</text>
</comment>
<dbReference type="EMBL" id="JAHRIP010076633">
    <property type="protein sequence ID" value="MEQ2311272.1"/>
    <property type="molecule type" value="Genomic_DNA"/>
</dbReference>
<evidence type="ECO:0000313" key="1">
    <source>
        <dbReference type="EMBL" id="MEQ2311272.1"/>
    </source>
</evidence>
<name>A0ABV0ZZU8_9TELE</name>